<dbReference type="InterPro" id="IPR024632">
    <property type="entry name" value="PLipase_D_C"/>
</dbReference>
<proteinExistence type="predicted"/>
<dbReference type="InterPro" id="IPR015679">
    <property type="entry name" value="PLipase_D_fam"/>
</dbReference>
<evidence type="ECO:0000256" key="1">
    <source>
        <dbReference type="ARBA" id="ARBA00022737"/>
    </source>
</evidence>
<dbReference type="Pfam" id="PF12357">
    <property type="entry name" value="PLD_C"/>
    <property type="match status" value="1"/>
</dbReference>
<evidence type="ECO:0000313" key="5">
    <source>
        <dbReference type="Proteomes" id="UP000315295"/>
    </source>
</evidence>
<name>A0A540L2M2_MALBA</name>
<dbReference type="GO" id="GO:0009395">
    <property type="term" value="P:phospholipid catabolic process"/>
    <property type="evidence" value="ECO:0007669"/>
    <property type="project" value="TreeGrafter"/>
</dbReference>
<dbReference type="PANTHER" id="PTHR18896">
    <property type="entry name" value="PHOSPHOLIPASE D"/>
    <property type="match status" value="1"/>
</dbReference>
<keyword evidence="5" id="KW-1185">Reference proteome</keyword>
<comment type="caution">
    <text evidence="4">The sequence shown here is derived from an EMBL/GenBank/DDBJ whole genome shotgun (WGS) entry which is preliminary data.</text>
</comment>
<evidence type="ECO:0000256" key="2">
    <source>
        <dbReference type="ARBA" id="ARBA00023098"/>
    </source>
</evidence>
<feature type="domain" description="Phospholipase D C-terminal" evidence="3">
    <location>
        <begin position="19"/>
        <end position="54"/>
    </location>
</feature>
<gene>
    <name evidence="4" type="ORF">C1H46_033714</name>
</gene>
<keyword evidence="1" id="KW-0677">Repeat</keyword>
<dbReference type="GO" id="GO:0005886">
    <property type="term" value="C:plasma membrane"/>
    <property type="evidence" value="ECO:0007669"/>
    <property type="project" value="TreeGrafter"/>
</dbReference>
<dbReference type="GO" id="GO:0004630">
    <property type="term" value="F:phospholipase D activity"/>
    <property type="evidence" value="ECO:0007669"/>
    <property type="project" value="TreeGrafter"/>
</dbReference>
<dbReference type="AlphaFoldDB" id="A0A540L2M2"/>
<evidence type="ECO:0000259" key="3">
    <source>
        <dbReference type="Pfam" id="PF12357"/>
    </source>
</evidence>
<keyword evidence="2" id="KW-0443">Lipid metabolism</keyword>
<evidence type="ECO:0000313" key="4">
    <source>
        <dbReference type="EMBL" id="TQD80744.1"/>
    </source>
</evidence>
<dbReference type="Proteomes" id="UP000315295">
    <property type="component" value="Unassembled WGS sequence"/>
</dbReference>
<sequence>MQVYGYRMSLWAEHLGGLEDTYQDPESLECVKRVKEIAKLTLKAFVSEEQKEMKALDVVPSSDRKRWTSVRCLDMNHFLMLVANTRSTHQSPGCANNVTS</sequence>
<dbReference type="STRING" id="106549.A0A540L2M2"/>
<dbReference type="PANTHER" id="PTHR18896:SF153">
    <property type="entry name" value="PHOSPHOLIPASE D"/>
    <property type="match status" value="1"/>
</dbReference>
<protein>
    <recommendedName>
        <fullName evidence="3">Phospholipase D C-terminal domain-containing protein</fullName>
    </recommendedName>
</protein>
<organism evidence="4 5">
    <name type="scientific">Malus baccata</name>
    <name type="common">Siberian crab apple</name>
    <name type="synonym">Pyrus baccata</name>
    <dbReference type="NCBI Taxonomy" id="106549"/>
    <lineage>
        <taxon>Eukaryota</taxon>
        <taxon>Viridiplantae</taxon>
        <taxon>Streptophyta</taxon>
        <taxon>Embryophyta</taxon>
        <taxon>Tracheophyta</taxon>
        <taxon>Spermatophyta</taxon>
        <taxon>Magnoliopsida</taxon>
        <taxon>eudicotyledons</taxon>
        <taxon>Gunneridae</taxon>
        <taxon>Pentapetalae</taxon>
        <taxon>rosids</taxon>
        <taxon>fabids</taxon>
        <taxon>Rosales</taxon>
        <taxon>Rosaceae</taxon>
        <taxon>Amygdaloideae</taxon>
        <taxon>Maleae</taxon>
        <taxon>Malus</taxon>
    </lineage>
</organism>
<accession>A0A540L2M2</accession>
<reference evidence="4 5" key="1">
    <citation type="journal article" date="2019" name="G3 (Bethesda)">
        <title>Sequencing of a Wild Apple (Malus baccata) Genome Unravels the Differences Between Cultivated and Wild Apple Species Regarding Disease Resistance and Cold Tolerance.</title>
        <authorList>
            <person name="Chen X."/>
        </authorList>
    </citation>
    <scope>NUCLEOTIDE SEQUENCE [LARGE SCALE GENOMIC DNA]</scope>
    <source>
        <strain evidence="5">cv. Shandingzi</strain>
        <tissue evidence="4">Leaves</tissue>
    </source>
</reference>
<dbReference type="EMBL" id="VIEB01000796">
    <property type="protein sequence ID" value="TQD80744.1"/>
    <property type="molecule type" value="Genomic_DNA"/>
</dbReference>